<accession>A0A163BAX0</accession>
<organism evidence="3 4">
    <name type="scientific">Crenobacter luteus</name>
    <dbReference type="NCBI Taxonomy" id="1452487"/>
    <lineage>
        <taxon>Bacteria</taxon>
        <taxon>Pseudomonadati</taxon>
        <taxon>Pseudomonadota</taxon>
        <taxon>Betaproteobacteria</taxon>
        <taxon>Neisseriales</taxon>
        <taxon>Neisseriaceae</taxon>
        <taxon>Crenobacter</taxon>
    </lineage>
</organism>
<dbReference type="InterPro" id="IPR024726">
    <property type="entry name" value="FhuF_C"/>
</dbReference>
<comment type="caution">
    <text evidence="3">The sequence shown here is derived from an EMBL/GenBank/DDBJ whole genome shotgun (WGS) entry which is preliminary data.</text>
</comment>
<dbReference type="Pfam" id="PF06276">
    <property type="entry name" value="FhuF"/>
    <property type="match status" value="1"/>
</dbReference>
<reference evidence="4" key="1">
    <citation type="submission" date="2016-01" db="EMBL/GenBank/DDBJ databases">
        <title>Draft genome of Chromobacterium sp. F49.</title>
        <authorList>
            <person name="Hong K.W."/>
        </authorList>
    </citation>
    <scope>NUCLEOTIDE SEQUENCE [LARGE SCALE GENOMIC DNA]</scope>
    <source>
        <strain evidence="4">CN10</strain>
    </source>
</reference>
<dbReference type="STRING" id="1452487.AVW16_03620"/>
<dbReference type="AlphaFoldDB" id="A0A163BAX0"/>
<dbReference type="GO" id="GO:0051537">
    <property type="term" value="F:2 iron, 2 sulfur cluster binding"/>
    <property type="evidence" value="ECO:0007669"/>
    <property type="project" value="InterPro"/>
</dbReference>
<dbReference type="InterPro" id="IPR022770">
    <property type="entry name" value="IucA/IucC-like_C"/>
</dbReference>
<dbReference type="InterPro" id="IPR008090">
    <property type="entry name" value="Fe_iron_reduct"/>
</dbReference>
<name>A0A163BAX0_9NEIS</name>
<evidence type="ECO:0000259" key="2">
    <source>
        <dbReference type="Pfam" id="PF11575"/>
    </source>
</evidence>
<gene>
    <name evidence="3" type="ORF">AVW16_03620</name>
</gene>
<feature type="domain" description="Aerobactin siderophore biosynthesis IucA/IucC-like C-terminal" evidence="1">
    <location>
        <begin position="26"/>
        <end position="162"/>
    </location>
</feature>
<protein>
    <submittedName>
        <fullName evidence="3">Siderophore-iron reductase FhuF</fullName>
    </submittedName>
</protein>
<evidence type="ECO:0000313" key="3">
    <source>
        <dbReference type="EMBL" id="KZE25414.1"/>
    </source>
</evidence>
<evidence type="ECO:0000313" key="4">
    <source>
        <dbReference type="Proteomes" id="UP000076625"/>
    </source>
</evidence>
<dbReference type="Proteomes" id="UP000076625">
    <property type="component" value="Unassembled WGS sequence"/>
</dbReference>
<dbReference type="EMBL" id="LQQU01000059">
    <property type="protein sequence ID" value="KZE25414.1"/>
    <property type="molecule type" value="Genomic_DNA"/>
</dbReference>
<evidence type="ECO:0000259" key="1">
    <source>
        <dbReference type="Pfam" id="PF06276"/>
    </source>
</evidence>
<dbReference type="GO" id="GO:0003824">
    <property type="term" value="F:catalytic activity"/>
    <property type="evidence" value="ECO:0007669"/>
    <property type="project" value="UniProtKB-ARBA"/>
</dbReference>
<sequence length="216" mass="24004">MADDVERLLAGVRPLYDGDDARALLSQWSKYYFNLVVPPALVAARVLKRPLAMALSESTVVLRHGLPHALWLPYDALGDEDDAPAPRYRSLCVEHLAPLIAQLSRAARLAPRVFWANAANTLEYALAHELPGGGCDADWLFGRREFFDTGEANPLYRAIRYVDTERAGLASPFRARRVCCLRDRLPGQTLLCSACPLLLSMSDAELAVQLTLREEE</sequence>
<proteinExistence type="predicted"/>
<dbReference type="Pfam" id="PF11575">
    <property type="entry name" value="FhuF_C"/>
    <property type="match status" value="1"/>
</dbReference>
<feature type="domain" description="Ferric siderophore reductase C-terminal" evidence="2">
    <location>
        <begin position="176"/>
        <end position="197"/>
    </location>
</feature>
<dbReference type="NCBIfam" id="TIGR03951">
    <property type="entry name" value="Fe_III_red_FhuF"/>
    <property type="match status" value="1"/>
</dbReference>
<keyword evidence="4" id="KW-1185">Reference proteome</keyword>